<evidence type="ECO:0000259" key="1">
    <source>
        <dbReference type="PROSITE" id="PS50995"/>
    </source>
</evidence>
<dbReference type="InterPro" id="IPR039422">
    <property type="entry name" value="MarR/SlyA-like"/>
</dbReference>
<name>A0A1I0WGC2_9FLAO</name>
<accession>A0A1I0WGC2</accession>
<dbReference type="Pfam" id="PF01047">
    <property type="entry name" value="MarR"/>
    <property type="match status" value="1"/>
</dbReference>
<dbReference type="PROSITE" id="PS50995">
    <property type="entry name" value="HTH_MARR_2"/>
    <property type="match status" value="1"/>
</dbReference>
<keyword evidence="3" id="KW-1185">Reference proteome</keyword>
<proteinExistence type="predicted"/>
<evidence type="ECO:0000313" key="3">
    <source>
        <dbReference type="Proteomes" id="UP000199604"/>
    </source>
</evidence>
<dbReference type="GO" id="GO:0003700">
    <property type="term" value="F:DNA-binding transcription factor activity"/>
    <property type="evidence" value="ECO:0007669"/>
    <property type="project" value="InterPro"/>
</dbReference>
<dbReference type="Proteomes" id="UP000199604">
    <property type="component" value="Unassembled WGS sequence"/>
</dbReference>
<dbReference type="AlphaFoldDB" id="A0A1I0WGC2"/>
<dbReference type="EMBL" id="FOJT01000002">
    <property type="protein sequence ID" value="SFA87258.1"/>
    <property type="molecule type" value="Genomic_DNA"/>
</dbReference>
<dbReference type="SUPFAM" id="SSF46785">
    <property type="entry name" value="Winged helix' DNA-binding domain"/>
    <property type="match status" value="1"/>
</dbReference>
<dbReference type="PANTHER" id="PTHR33164">
    <property type="entry name" value="TRANSCRIPTIONAL REGULATOR, MARR FAMILY"/>
    <property type="match status" value="1"/>
</dbReference>
<dbReference type="PRINTS" id="PR00598">
    <property type="entry name" value="HTHMARR"/>
</dbReference>
<dbReference type="STRING" id="498292.SAMN05660845_0741"/>
<feature type="domain" description="HTH marR-type" evidence="1">
    <location>
        <begin position="32"/>
        <end position="166"/>
    </location>
</feature>
<dbReference type="InterPro" id="IPR036388">
    <property type="entry name" value="WH-like_DNA-bd_sf"/>
</dbReference>
<organism evidence="2 3">
    <name type="scientific">Flavobacterium swingsii</name>
    <dbReference type="NCBI Taxonomy" id="498292"/>
    <lineage>
        <taxon>Bacteria</taxon>
        <taxon>Pseudomonadati</taxon>
        <taxon>Bacteroidota</taxon>
        <taxon>Flavobacteriia</taxon>
        <taxon>Flavobacteriales</taxon>
        <taxon>Flavobacteriaceae</taxon>
        <taxon>Flavobacterium</taxon>
    </lineage>
</organism>
<gene>
    <name evidence="2" type="ORF">SAMN05660845_0741</name>
</gene>
<evidence type="ECO:0000313" key="2">
    <source>
        <dbReference type="EMBL" id="SFA87258.1"/>
    </source>
</evidence>
<dbReference type="InterPro" id="IPR000835">
    <property type="entry name" value="HTH_MarR-typ"/>
</dbReference>
<protein>
    <submittedName>
        <fullName evidence="2">Transcriptional regulator, MarR family</fullName>
    </submittedName>
</protein>
<dbReference type="Gene3D" id="1.10.10.10">
    <property type="entry name" value="Winged helix-like DNA-binding domain superfamily/Winged helix DNA-binding domain"/>
    <property type="match status" value="1"/>
</dbReference>
<reference evidence="3" key="1">
    <citation type="submission" date="2016-10" db="EMBL/GenBank/DDBJ databases">
        <authorList>
            <person name="Varghese N."/>
            <person name="Submissions S."/>
        </authorList>
    </citation>
    <scope>NUCLEOTIDE SEQUENCE [LARGE SCALE GENOMIC DNA]</scope>
    <source>
        <strain evidence="3">DSM 21789</strain>
    </source>
</reference>
<dbReference type="InterPro" id="IPR036390">
    <property type="entry name" value="WH_DNA-bd_sf"/>
</dbReference>
<dbReference type="GO" id="GO:0006950">
    <property type="term" value="P:response to stress"/>
    <property type="evidence" value="ECO:0007669"/>
    <property type="project" value="TreeGrafter"/>
</dbReference>
<sequence length="166" mass="19394">MKNSYTFVYTNLVIETMKIEDEIKSTIPIDIAKKVLLNISFTKNVLHDNFQELIKPYDLSGEQYNVLRILRGQKGKPVNMCDIQERMIAKNSNTTRLIDKLLLKQMVTRSECPANRRKIEILITQKGLDVLAELDPVIIQHEKFFANKLTIEELEQLNNLLEKYRN</sequence>
<dbReference type="PANTHER" id="PTHR33164:SF99">
    <property type="entry name" value="MARR FAMILY REGULATORY PROTEIN"/>
    <property type="match status" value="1"/>
</dbReference>
<dbReference type="SMART" id="SM00347">
    <property type="entry name" value="HTH_MARR"/>
    <property type="match status" value="1"/>
</dbReference>